<accession>A0A8W7PWC4</accession>
<dbReference type="Proteomes" id="UP000075882">
    <property type="component" value="Unassembled WGS sequence"/>
</dbReference>
<evidence type="ECO:0000256" key="1">
    <source>
        <dbReference type="SAM" id="Coils"/>
    </source>
</evidence>
<feature type="coiled-coil region" evidence="1">
    <location>
        <begin position="26"/>
        <end position="60"/>
    </location>
</feature>
<proteinExistence type="predicted"/>
<dbReference type="EnsemblMetazoa" id="ACOM038352-RA">
    <property type="protein sequence ID" value="ACOM038352-PA.1"/>
    <property type="gene ID" value="ACOM038352"/>
</dbReference>
<protein>
    <submittedName>
        <fullName evidence="3">Uncharacterized protein</fullName>
    </submittedName>
</protein>
<feature type="region of interest" description="Disordered" evidence="2">
    <location>
        <begin position="180"/>
        <end position="206"/>
    </location>
</feature>
<evidence type="ECO:0000313" key="3">
    <source>
        <dbReference type="EnsemblMetazoa" id="ACOM038352-PA.1"/>
    </source>
</evidence>
<dbReference type="VEuPathDB" id="VectorBase:ACON2_033306"/>
<sequence>MFDTNLCLAYAKQLPDRMTAFFEEVYQESSQRRERFVAKIAELRQEALDLQRLLGEQQQGLPAGIESRPLFDQRSALDASLEQMQQKLSQRYEIIDEYLLEMETLCEGNVRGGPVSLRMELNGNVEWFHLRYRTPSSWSLPQVVHVRRCTFGVSIFSLYSGEPYLRLRRFSTVRRCIGTAHSMPSPSRSRSENSAARGAAGCGEPS</sequence>
<feature type="compositionally biased region" description="Polar residues" evidence="2">
    <location>
        <begin position="182"/>
        <end position="194"/>
    </location>
</feature>
<name>A0A8W7PWC4_ANOCL</name>
<keyword evidence="1" id="KW-0175">Coiled coil</keyword>
<evidence type="ECO:0000256" key="2">
    <source>
        <dbReference type="SAM" id="MobiDB-lite"/>
    </source>
</evidence>
<dbReference type="AlphaFoldDB" id="A0A8W7PWC4"/>
<dbReference type="Pfam" id="PF03999">
    <property type="entry name" value="MAP65_ASE1"/>
    <property type="match status" value="1"/>
</dbReference>
<reference evidence="3" key="1">
    <citation type="submission" date="2022-08" db="UniProtKB">
        <authorList>
            <consortium name="EnsemblMetazoa"/>
        </authorList>
    </citation>
    <scope>IDENTIFICATION</scope>
</reference>
<organism evidence="3">
    <name type="scientific">Anopheles coluzzii</name>
    <name type="common">African malaria mosquito</name>
    <dbReference type="NCBI Taxonomy" id="1518534"/>
    <lineage>
        <taxon>Eukaryota</taxon>
        <taxon>Metazoa</taxon>
        <taxon>Ecdysozoa</taxon>
        <taxon>Arthropoda</taxon>
        <taxon>Hexapoda</taxon>
        <taxon>Insecta</taxon>
        <taxon>Pterygota</taxon>
        <taxon>Neoptera</taxon>
        <taxon>Endopterygota</taxon>
        <taxon>Diptera</taxon>
        <taxon>Nematocera</taxon>
        <taxon>Culicoidea</taxon>
        <taxon>Culicidae</taxon>
        <taxon>Anophelinae</taxon>
        <taxon>Anopheles</taxon>
    </lineage>
</organism>